<proteinExistence type="predicted"/>
<keyword evidence="6" id="KW-1185">Reference proteome</keyword>
<dbReference type="PRINTS" id="PR00035">
    <property type="entry name" value="HTHGNTR"/>
</dbReference>
<dbReference type="InterPro" id="IPR036388">
    <property type="entry name" value="WH-like_DNA-bd_sf"/>
</dbReference>
<dbReference type="SUPFAM" id="SSF64288">
    <property type="entry name" value="Chorismate lyase-like"/>
    <property type="match status" value="1"/>
</dbReference>
<evidence type="ECO:0000259" key="4">
    <source>
        <dbReference type="PROSITE" id="PS50949"/>
    </source>
</evidence>
<evidence type="ECO:0000256" key="1">
    <source>
        <dbReference type="ARBA" id="ARBA00023015"/>
    </source>
</evidence>
<dbReference type="InterPro" id="IPR028978">
    <property type="entry name" value="Chorismate_lyase_/UTRA_dom_sf"/>
</dbReference>
<reference evidence="6" key="1">
    <citation type="journal article" date="2019" name="Int. J. Syst. Evol. Microbiol.">
        <title>The Global Catalogue of Microorganisms (GCM) 10K type strain sequencing project: providing services to taxonomists for standard genome sequencing and annotation.</title>
        <authorList>
            <consortium name="The Broad Institute Genomics Platform"/>
            <consortium name="The Broad Institute Genome Sequencing Center for Infectious Disease"/>
            <person name="Wu L."/>
            <person name="Ma J."/>
        </authorList>
    </citation>
    <scope>NUCLEOTIDE SEQUENCE [LARGE SCALE GENOMIC DNA]</scope>
    <source>
        <strain evidence="6">CGMCC 1.8957</strain>
    </source>
</reference>
<protein>
    <submittedName>
        <fullName evidence="5">GntR family transcriptional regulator</fullName>
    </submittedName>
</protein>
<dbReference type="CDD" id="cd07377">
    <property type="entry name" value="WHTH_GntR"/>
    <property type="match status" value="1"/>
</dbReference>
<keyword evidence="3" id="KW-0804">Transcription</keyword>
<organism evidence="5 6">
    <name type="scientific">Sphingomonas glacialis</name>
    <dbReference type="NCBI Taxonomy" id="658225"/>
    <lineage>
        <taxon>Bacteria</taxon>
        <taxon>Pseudomonadati</taxon>
        <taxon>Pseudomonadota</taxon>
        <taxon>Alphaproteobacteria</taxon>
        <taxon>Sphingomonadales</taxon>
        <taxon>Sphingomonadaceae</taxon>
        <taxon>Sphingomonas</taxon>
    </lineage>
</organism>
<dbReference type="PANTHER" id="PTHR44846:SF1">
    <property type="entry name" value="MANNOSYL-D-GLYCERATE TRANSPORT_METABOLISM SYSTEM REPRESSOR MNGR-RELATED"/>
    <property type="match status" value="1"/>
</dbReference>
<comment type="caution">
    <text evidence="5">The sequence shown here is derived from an EMBL/GenBank/DDBJ whole genome shotgun (WGS) entry which is preliminary data.</text>
</comment>
<dbReference type="PANTHER" id="PTHR44846">
    <property type="entry name" value="MANNOSYL-D-GLYCERATE TRANSPORT/METABOLISM SYSTEM REPRESSOR MNGR-RELATED"/>
    <property type="match status" value="1"/>
</dbReference>
<dbReference type="SMART" id="SM00345">
    <property type="entry name" value="HTH_GNTR"/>
    <property type="match status" value="1"/>
</dbReference>
<dbReference type="InterPro" id="IPR036390">
    <property type="entry name" value="WH_DNA-bd_sf"/>
</dbReference>
<evidence type="ECO:0000256" key="3">
    <source>
        <dbReference type="ARBA" id="ARBA00023163"/>
    </source>
</evidence>
<dbReference type="InterPro" id="IPR050679">
    <property type="entry name" value="Bact_HTH_transcr_reg"/>
</dbReference>
<dbReference type="EMBL" id="BNAQ01000001">
    <property type="protein sequence ID" value="GHH10546.1"/>
    <property type="molecule type" value="Genomic_DNA"/>
</dbReference>
<dbReference type="PROSITE" id="PS50949">
    <property type="entry name" value="HTH_GNTR"/>
    <property type="match status" value="1"/>
</dbReference>
<evidence type="ECO:0000313" key="5">
    <source>
        <dbReference type="EMBL" id="GHH10546.1"/>
    </source>
</evidence>
<feature type="domain" description="HTH gntR-type" evidence="4">
    <location>
        <begin position="36"/>
        <end position="104"/>
    </location>
</feature>
<keyword evidence="1" id="KW-0805">Transcription regulation</keyword>
<dbReference type="InterPro" id="IPR011663">
    <property type="entry name" value="UTRA"/>
</dbReference>
<sequence length="265" mass="28840">MSASRPATQAGAGTGQEGRTLEFSQQIGHFRKGNPAPLYIQLQHLIREAIGQDLLAQGDAIPAERDLATEYAISRITVRKAIGGLVEEGLLTRRRGAGTFVTGRVEKNFSKLSSFSEDMAARGKTASTHWISRAAGTVDPEEAMSLGLSPGTPVYRFHRIRLADDQPMALEFSTIAGYCLPNLGAVEDSLYTALEKAGSRPVRALQRLRAVPFGTEHARMLGVDPGQPGLLIERRGFLKDGRAAEFTRSYYRGDAYDFVAELSDL</sequence>
<dbReference type="Pfam" id="PF07702">
    <property type="entry name" value="UTRA"/>
    <property type="match status" value="1"/>
</dbReference>
<dbReference type="Gene3D" id="3.40.1410.10">
    <property type="entry name" value="Chorismate lyase-like"/>
    <property type="match status" value="1"/>
</dbReference>
<dbReference type="Pfam" id="PF00392">
    <property type="entry name" value="GntR"/>
    <property type="match status" value="1"/>
</dbReference>
<dbReference type="SMART" id="SM00866">
    <property type="entry name" value="UTRA"/>
    <property type="match status" value="1"/>
</dbReference>
<dbReference type="SUPFAM" id="SSF46785">
    <property type="entry name" value="Winged helix' DNA-binding domain"/>
    <property type="match status" value="1"/>
</dbReference>
<dbReference type="Proteomes" id="UP000652430">
    <property type="component" value="Unassembled WGS sequence"/>
</dbReference>
<name>A0ABQ3LEK4_9SPHN</name>
<evidence type="ECO:0000313" key="6">
    <source>
        <dbReference type="Proteomes" id="UP000652430"/>
    </source>
</evidence>
<gene>
    <name evidence="5" type="ORF">GCM10008023_08440</name>
</gene>
<evidence type="ECO:0000256" key="2">
    <source>
        <dbReference type="ARBA" id="ARBA00023125"/>
    </source>
</evidence>
<keyword evidence="2" id="KW-0238">DNA-binding</keyword>
<accession>A0ABQ3LEK4</accession>
<dbReference type="Gene3D" id="1.10.10.10">
    <property type="entry name" value="Winged helix-like DNA-binding domain superfamily/Winged helix DNA-binding domain"/>
    <property type="match status" value="1"/>
</dbReference>
<dbReference type="InterPro" id="IPR000524">
    <property type="entry name" value="Tscrpt_reg_HTH_GntR"/>
</dbReference>